<keyword evidence="2" id="KW-1185">Reference proteome</keyword>
<organism evidence="1 2">
    <name type="scientific">Stereocaulon virgatum</name>
    <dbReference type="NCBI Taxonomy" id="373712"/>
    <lineage>
        <taxon>Eukaryota</taxon>
        <taxon>Fungi</taxon>
        <taxon>Dikarya</taxon>
        <taxon>Ascomycota</taxon>
        <taxon>Pezizomycotina</taxon>
        <taxon>Lecanoromycetes</taxon>
        <taxon>OSLEUM clade</taxon>
        <taxon>Lecanoromycetidae</taxon>
        <taxon>Lecanorales</taxon>
        <taxon>Lecanorineae</taxon>
        <taxon>Stereocaulaceae</taxon>
        <taxon>Stereocaulon</taxon>
    </lineage>
</organism>
<sequence>MTSPSPMAQPIHGWPSTWYDLSGSIPCPARHCTQVFDTRMQWSRRWQHFDNEWGHREEVPETHTDHQMLSLFMQQDKCPHCDWAIKSSKQDITALFEHENREHGSRDTTDINGFVRLVRRQALGQLGEQARELVFWRFCQKLKAHKDFAMICQFLGHDEDEIPIPVANTLLLNRPAGQTVFYPIPPEEFLIHLEPKDSQEAENLRWLETWNDLRVSYNDGFM</sequence>
<dbReference type="Proteomes" id="UP001590950">
    <property type="component" value="Unassembled WGS sequence"/>
</dbReference>
<comment type="caution">
    <text evidence="1">The sequence shown here is derived from an EMBL/GenBank/DDBJ whole genome shotgun (WGS) entry which is preliminary data.</text>
</comment>
<name>A0ABR4AA10_9LECA</name>
<proteinExistence type="predicted"/>
<evidence type="ECO:0000313" key="2">
    <source>
        <dbReference type="Proteomes" id="UP001590950"/>
    </source>
</evidence>
<evidence type="ECO:0000313" key="1">
    <source>
        <dbReference type="EMBL" id="KAL2041913.1"/>
    </source>
</evidence>
<accession>A0ABR4AA10</accession>
<gene>
    <name evidence="1" type="ORF">N7G274_005100</name>
</gene>
<protein>
    <recommendedName>
        <fullName evidence="3">C2H2-type domain-containing protein</fullName>
    </recommendedName>
</protein>
<dbReference type="EMBL" id="JBEFKJ010000015">
    <property type="protein sequence ID" value="KAL2041913.1"/>
    <property type="molecule type" value="Genomic_DNA"/>
</dbReference>
<reference evidence="1 2" key="1">
    <citation type="submission" date="2024-09" db="EMBL/GenBank/DDBJ databases">
        <title>Rethinking Asexuality: The Enigmatic Case of Functional Sexual Genes in Lepraria (Stereocaulaceae).</title>
        <authorList>
            <person name="Doellman M."/>
            <person name="Sun Y."/>
            <person name="Barcenas-Pena A."/>
            <person name="Lumbsch H.T."/>
            <person name="Grewe F."/>
        </authorList>
    </citation>
    <scope>NUCLEOTIDE SEQUENCE [LARGE SCALE GENOMIC DNA]</scope>
    <source>
        <strain evidence="1 2">Mercado 3170</strain>
    </source>
</reference>
<evidence type="ECO:0008006" key="3">
    <source>
        <dbReference type="Google" id="ProtNLM"/>
    </source>
</evidence>